<dbReference type="EMBL" id="FQVG01000038">
    <property type="protein sequence ID" value="SHF15080.1"/>
    <property type="molecule type" value="Genomic_DNA"/>
</dbReference>
<evidence type="ECO:0000313" key="1">
    <source>
        <dbReference type="EMBL" id="SHF15080.1"/>
    </source>
</evidence>
<evidence type="ECO:0008006" key="3">
    <source>
        <dbReference type="Google" id="ProtNLM"/>
    </source>
</evidence>
<name>A0A1M4ZAL1_9CLOT</name>
<evidence type="ECO:0000313" key="2">
    <source>
        <dbReference type="Proteomes" id="UP000184423"/>
    </source>
</evidence>
<gene>
    <name evidence="1" type="ORF">SAMN02746091_01877</name>
</gene>
<dbReference type="Proteomes" id="UP000184423">
    <property type="component" value="Unassembled WGS sequence"/>
</dbReference>
<dbReference type="SUPFAM" id="SSF46689">
    <property type="entry name" value="Homeodomain-like"/>
    <property type="match status" value="1"/>
</dbReference>
<proteinExistence type="predicted"/>
<dbReference type="InterPro" id="IPR009057">
    <property type="entry name" value="Homeodomain-like_sf"/>
</dbReference>
<reference evidence="2" key="1">
    <citation type="submission" date="2016-11" db="EMBL/GenBank/DDBJ databases">
        <authorList>
            <person name="Varghese N."/>
            <person name="Submissions S."/>
        </authorList>
    </citation>
    <scope>NUCLEOTIDE SEQUENCE [LARGE SCALE GENOMIC DNA]</scope>
    <source>
        <strain evidence="2">DSM 10124</strain>
    </source>
</reference>
<protein>
    <recommendedName>
        <fullName evidence="3">HTH IS21-type domain-containing protein</fullName>
    </recommendedName>
</protein>
<dbReference type="RefSeq" id="WP_073249242.1">
    <property type="nucleotide sequence ID" value="NZ_FQVG01000038.1"/>
</dbReference>
<sequence length="200" mass="23643">MEIINGKKKGWRLFSEIKNLKGNCLKKSQIARYLGVDYKTVSKYFNMTPDEFSDLNRKRKKKKLDIYKDQILEWFSTYPDLSSAQITDWIKERYGNVPCSERSVRAYISSLRSEYKIPKQGHKRQYEAVEELEMGFQAQVYFGQIWVDTIDGSRIKLLPHGHGSFIPTFIINHPFILVHKHIIKPLKLKNQGNYCKLWIH</sequence>
<dbReference type="AlphaFoldDB" id="A0A1M4ZAL1"/>
<organism evidence="1 2">
    <name type="scientific">Caloramator proteoclasticus DSM 10124</name>
    <dbReference type="NCBI Taxonomy" id="1121262"/>
    <lineage>
        <taxon>Bacteria</taxon>
        <taxon>Bacillati</taxon>
        <taxon>Bacillota</taxon>
        <taxon>Clostridia</taxon>
        <taxon>Eubacteriales</taxon>
        <taxon>Clostridiaceae</taxon>
        <taxon>Caloramator</taxon>
    </lineage>
</organism>
<accession>A0A1M4ZAL1</accession>
<keyword evidence="2" id="KW-1185">Reference proteome</keyword>